<comment type="caution">
    <text evidence="1">The sequence shown here is derived from an EMBL/GenBank/DDBJ whole genome shotgun (WGS) entry which is preliminary data.</text>
</comment>
<dbReference type="EMBL" id="PGCJ01000501">
    <property type="protein sequence ID" value="PLW27179.1"/>
    <property type="molecule type" value="Genomic_DNA"/>
</dbReference>
<organism evidence="1 2">
    <name type="scientific">Puccinia coronata f. sp. avenae</name>
    <dbReference type="NCBI Taxonomy" id="200324"/>
    <lineage>
        <taxon>Eukaryota</taxon>
        <taxon>Fungi</taxon>
        <taxon>Dikarya</taxon>
        <taxon>Basidiomycota</taxon>
        <taxon>Pucciniomycotina</taxon>
        <taxon>Pucciniomycetes</taxon>
        <taxon>Pucciniales</taxon>
        <taxon>Pucciniaceae</taxon>
        <taxon>Puccinia</taxon>
    </lineage>
</organism>
<protein>
    <submittedName>
        <fullName evidence="1">Uncharacterized protein</fullName>
    </submittedName>
</protein>
<evidence type="ECO:0000313" key="2">
    <source>
        <dbReference type="Proteomes" id="UP000235388"/>
    </source>
</evidence>
<sequence length="168" mass="17867">MLAIQAGLPNQFLASGDWLQSDLLDRPIQLAGTGFGHTVPVQSLVKHGCSRTSQPAVFDQSMPAVKLTSLQACINKGLHACPTTGRTVPVRPPVEQCLSDHRSNSACQTTGRTVPVRPPVKQCLSDHRSNSACPTTGRTVPVQPPVKQCLSDHRSNSACPTTGRTVPV</sequence>
<proteinExistence type="predicted"/>
<accession>A0A2N5TNU2</accession>
<keyword evidence="2" id="KW-1185">Reference proteome</keyword>
<dbReference type="Proteomes" id="UP000235388">
    <property type="component" value="Unassembled WGS sequence"/>
</dbReference>
<name>A0A2N5TNU2_9BASI</name>
<gene>
    <name evidence="1" type="ORF">PCANC_26392</name>
</gene>
<dbReference type="AlphaFoldDB" id="A0A2N5TNU2"/>
<reference evidence="1 2" key="1">
    <citation type="submission" date="2017-11" db="EMBL/GenBank/DDBJ databases">
        <title>De novo assembly and phasing of dikaryotic genomes from two isolates of Puccinia coronata f. sp. avenae, the causal agent of oat crown rust.</title>
        <authorList>
            <person name="Miller M.E."/>
            <person name="Zhang Y."/>
            <person name="Omidvar V."/>
            <person name="Sperschneider J."/>
            <person name="Schwessinger B."/>
            <person name="Raley C."/>
            <person name="Palmer J.M."/>
            <person name="Garnica D."/>
            <person name="Upadhyaya N."/>
            <person name="Rathjen J."/>
            <person name="Taylor J.M."/>
            <person name="Park R.F."/>
            <person name="Dodds P.N."/>
            <person name="Hirsch C.D."/>
            <person name="Kianian S.F."/>
            <person name="Figueroa M."/>
        </authorList>
    </citation>
    <scope>NUCLEOTIDE SEQUENCE [LARGE SCALE GENOMIC DNA]</scope>
    <source>
        <strain evidence="1">12NC29</strain>
    </source>
</reference>
<evidence type="ECO:0000313" key="1">
    <source>
        <dbReference type="EMBL" id="PLW27179.1"/>
    </source>
</evidence>